<dbReference type="SUPFAM" id="SSF52540">
    <property type="entry name" value="P-loop containing nucleoside triphosphate hydrolases"/>
    <property type="match status" value="1"/>
</dbReference>
<gene>
    <name evidence="1" type="ORF">SAMN04515678_11485</name>
</gene>
<sequence>MVWKNSDGVADAMERGVVFHSHIPKTAGTSLLRSVKEALAPGHFIHWNPSNPYNIDRSLEELRKVLDENPSVKVVHGHFMYGMHRALDGRPFKYISVLRDPVARIFSHYKHAIELNLPSMGTEKAGLLVDTPIEHALRQPDISYFYNNIQARFISGLSEPDFGGRSDAEVLDLCKEHVRNDYCYLGAQTSVLQAVTDLSELLGGIPMQERVENARGRMDARLLFSAEQLESVESQNKLDISLLKTFCPDIELSSAVTAADAENNMSKVMLDTYRKATKKLIKRVAKAEKKTAGGR</sequence>
<evidence type="ECO:0000313" key="2">
    <source>
        <dbReference type="Proteomes" id="UP000325289"/>
    </source>
</evidence>
<keyword evidence="1" id="KW-0808">Transferase</keyword>
<dbReference type="RefSeq" id="WP_149757904.1">
    <property type="nucleotide sequence ID" value="NZ_FOMS01000014.1"/>
</dbReference>
<evidence type="ECO:0000313" key="1">
    <source>
        <dbReference type="EMBL" id="SFE71810.1"/>
    </source>
</evidence>
<dbReference type="InterPro" id="IPR027417">
    <property type="entry name" value="P-loop_NTPase"/>
</dbReference>
<dbReference type="Gene3D" id="3.40.50.300">
    <property type="entry name" value="P-loop containing nucleotide triphosphate hydrolases"/>
    <property type="match status" value="1"/>
</dbReference>
<organism evidence="1 2">
    <name type="scientific">Roseivivax sediminis</name>
    <dbReference type="NCBI Taxonomy" id="936889"/>
    <lineage>
        <taxon>Bacteria</taxon>
        <taxon>Pseudomonadati</taxon>
        <taxon>Pseudomonadota</taxon>
        <taxon>Alphaproteobacteria</taxon>
        <taxon>Rhodobacterales</taxon>
        <taxon>Roseobacteraceae</taxon>
        <taxon>Roseivivax</taxon>
    </lineage>
</organism>
<dbReference type="EMBL" id="FOMS01000014">
    <property type="protein sequence ID" value="SFE71810.1"/>
    <property type="molecule type" value="Genomic_DNA"/>
</dbReference>
<keyword evidence="2" id="KW-1185">Reference proteome</keyword>
<dbReference type="Proteomes" id="UP000325289">
    <property type="component" value="Unassembled WGS sequence"/>
</dbReference>
<dbReference type="AlphaFoldDB" id="A0A1I2CVT2"/>
<reference evidence="1 2" key="1">
    <citation type="submission" date="2016-10" db="EMBL/GenBank/DDBJ databases">
        <authorList>
            <person name="Varghese N."/>
            <person name="Submissions S."/>
        </authorList>
    </citation>
    <scope>NUCLEOTIDE SEQUENCE [LARGE SCALE GENOMIC DNA]</scope>
    <source>
        <strain evidence="2">YIM D21,KCTC 23444,ACCC 10710</strain>
    </source>
</reference>
<dbReference type="OrthoDB" id="1407035at2"/>
<name>A0A1I2CVT2_9RHOB</name>
<accession>A0A1I2CVT2</accession>
<dbReference type="GO" id="GO:0016740">
    <property type="term" value="F:transferase activity"/>
    <property type="evidence" value="ECO:0007669"/>
    <property type="project" value="UniProtKB-KW"/>
</dbReference>
<proteinExistence type="predicted"/>
<protein>
    <submittedName>
        <fullName evidence="1">Sulfotransferase family protein</fullName>
    </submittedName>
</protein>